<accession>A0ABM8M1C8</accession>
<feature type="signal peptide" evidence="2">
    <location>
        <begin position="1"/>
        <end position="26"/>
    </location>
</feature>
<dbReference type="Proteomes" id="UP000494161">
    <property type="component" value="Unassembled WGS sequence"/>
</dbReference>
<dbReference type="PANTHER" id="PTHR30203:SF33">
    <property type="entry name" value="BLR4455 PROTEIN"/>
    <property type="match status" value="1"/>
</dbReference>
<comment type="caution">
    <text evidence="4">The sequence shown here is derived from an EMBL/GenBank/DDBJ whole genome shotgun (WGS) entry which is preliminary data.</text>
</comment>
<dbReference type="NCBIfam" id="TIGR01845">
    <property type="entry name" value="outer_NodT"/>
    <property type="match status" value="1"/>
</dbReference>
<keyword evidence="2" id="KW-0449">Lipoprotein</keyword>
<reference evidence="4 5" key="1">
    <citation type="submission" date="2020-04" db="EMBL/GenBank/DDBJ databases">
        <authorList>
            <person name="De Canck E."/>
        </authorList>
    </citation>
    <scope>NUCLEOTIDE SEQUENCE [LARGE SCALE GENOMIC DNA]</scope>
    <source>
        <strain evidence="4 5">LMG 7053</strain>
    </source>
</reference>
<evidence type="ECO:0000256" key="2">
    <source>
        <dbReference type="RuleBase" id="RU362097"/>
    </source>
</evidence>
<evidence type="ECO:0000256" key="1">
    <source>
        <dbReference type="ARBA" id="ARBA00007613"/>
    </source>
</evidence>
<keyword evidence="5" id="KW-1185">Reference proteome</keyword>
<dbReference type="Gene3D" id="2.20.200.10">
    <property type="entry name" value="Outer membrane efflux proteins (OEP)"/>
    <property type="match status" value="1"/>
</dbReference>
<dbReference type="Pfam" id="PF02321">
    <property type="entry name" value="OEP"/>
    <property type="match status" value="2"/>
</dbReference>
<evidence type="ECO:0000313" key="4">
    <source>
        <dbReference type="EMBL" id="CAB3954363.1"/>
    </source>
</evidence>
<feature type="coiled-coil region" evidence="3">
    <location>
        <begin position="578"/>
        <end position="685"/>
    </location>
</feature>
<dbReference type="InterPro" id="IPR010131">
    <property type="entry name" value="MdtP/NodT-like"/>
</dbReference>
<organism evidence="4 5">
    <name type="scientific">Achromobacter ruhlandii</name>
    <dbReference type="NCBI Taxonomy" id="72557"/>
    <lineage>
        <taxon>Bacteria</taxon>
        <taxon>Pseudomonadati</taxon>
        <taxon>Pseudomonadota</taxon>
        <taxon>Betaproteobacteria</taxon>
        <taxon>Burkholderiales</taxon>
        <taxon>Alcaligenaceae</taxon>
        <taxon>Achromobacter</taxon>
    </lineage>
</organism>
<keyword evidence="2" id="KW-1134">Transmembrane beta strand</keyword>
<dbReference type="SUPFAM" id="SSF56954">
    <property type="entry name" value="Outer membrane efflux proteins (OEP)"/>
    <property type="match status" value="1"/>
</dbReference>
<dbReference type="Gene3D" id="1.20.1600.10">
    <property type="entry name" value="Outer membrane efflux proteins (OEP)"/>
    <property type="match status" value="1"/>
</dbReference>
<keyword evidence="2" id="KW-0564">Palmitate</keyword>
<keyword evidence="3" id="KW-0175">Coiled coil</keyword>
<keyword evidence="2" id="KW-0812">Transmembrane</keyword>
<feature type="chain" id="PRO_5045004698" evidence="2">
    <location>
        <begin position="27"/>
        <end position="852"/>
    </location>
</feature>
<keyword evidence="2" id="KW-0472">Membrane</keyword>
<evidence type="ECO:0000256" key="3">
    <source>
        <dbReference type="SAM" id="Coils"/>
    </source>
</evidence>
<comment type="subcellular location">
    <subcellularLocation>
        <location evidence="2">Cell membrane</location>
        <topology evidence="2">Lipid-anchor</topology>
    </subcellularLocation>
</comment>
<keyword evidence="2" id="KW-0732">Signal</keyword>
<evidence type="ECO:0000313" key="5">
    <source>
        <dbReference type="Proteomes" id="UP000494161"/>
    </source>
</evidence>
<proteinExistence type="inferred from homology"/>
<dbReference type="Gene3D" id="2.40.50.100">
    <property type="match status" value="1"/>
</dbReference>
<dbReference type="SUPFAM" id="SSF111369">
    <property type="entry name" value="HlyD-like secretion proteins"/>
    <property type="match status" value="2"/>
</dbReference>
<dbReference type="PANTHER" id="PTHR30203">
    <property type="entry name" value="OUTER MEMBRANE CATION EFFLUX PROTEIN"/>
    <property type="match status" value="1"/>
</dbReference>
<dbReference type="InterPro" id="IPR003423">
    <property type="entry name" value="OMP_efflux"/>
</dbReference>
<name>A0ABM8M1C8_9BURK</name>
<sequence>MTRRPLSRWRAARLAPVALAVLLAQGCVSMAPQYARPAAPVAATYPDQAATPGGAALSAARIDWRGYFTDPVLQGLIGDALAHNRDLRVALLRVEEARALYGIQRADQFPTIGLRADGTRARTPGDLNVTGQPQVASQYQAGVGMATWELDFWGRVRSLKDAALENYLASDAAAEAATLTLIAQVADSYLSLRELDERLALTRATIASREESLRIFRRRYEVGSISKLDLTQVETLWQQARALGADLEQARATQAHALELLTGQPLTLPLPRAGLDDDSVMRDLPAGLPSDLLTNRPDIVAAEHQLHAANANIGAARAAFFPRITLTGAFGTASAELDGLFGSGSRAWNFAPSIDLPIFDAGRRGANLDLAEVRRDQAVASYERAIQGAFKDVADALSARRWLAEQVQVLRATVDAQAERARLAKLRYDHGASPYLEVLDAQRDLLAAQQTLVQTRRALLSARVGLYAALGGGTQARAAAQPATPPGPPAAQHRIRIMKLPTRKLIPLLAIVAVAAAGYYGWRLLSDTGPGAGFVSGNGRIEATEVDVATKLAGRVQDVLAAEGDFVSAGQPLARMQIDTLQAQREEARAQHQQAINNAASASAQIAQRESDKLAAEAVVAQRESELDAARRRLARSETLSREGASSIQELDDDRARMRSAQAAVNAARAQVKAAQAAIDAAKAAQVGAQSAVNAALATIARIEADIADSELRAPRDGRVQYRVAQAGEVLGAGGKVLNMVDLADVYMTFFLPEQAAGRVALGQDVRIVLDAAPQYVIPAKVSFVASTAQFTPKTVETATERQKLMFRVKAQIDPDLLRQHLQQVKTGLPGVAWLKLDADAQWPANLEVKVP</sequence>
<gene>
    <name evidence="4" type="ORF">LMG7053_04384</name>
</gene>
<dbReference type="Gene3D" id="2.40.30.170">
    <property type="match status" value="1"/>
</dbReference>
<comment type="similarity">
    <text evidence="1 2">Belongs to the outer membrane factor (OMF) (TC 1.B.17) family.</text>
</comment>
<protein>
    <submittedName>
        <fullName evidence="4">Uncharacterized protein</fullName>
    </submittedName>
</protein>
<dbReference type="EMBL" id="CADILJ010000052">
    <property type="protein sequence ID" value="CAB3954363.1"/>
    <property type="molecule type" value="Genomic_DNA"/>
</dbReference>
<dbReference type="PROSITE" id="PS51257">
    <property type="entry name" value="PROKAR_LIPOPROTEIN"/>
    <property type="match status" value="1"/>
</dbReference>